<evidence type="ECO:0000313" key="2">
    <source>
        <dbReference type="Proteomes" id="UP000030321"/>
    </source>
</evidence>
<dbReference type="AlphaFoldDB" id="A0A0A1VWB6"/>
<gene>
    <name evidence="1" type="ORF">N44_02253</name>
</gene>
<organism evidence="1 2">
    <name type="scientific">Microcystis aeruginosa NIES-44</name>
    <dbReference type="NCBI Taxonomy" id="449439"/>
    <lineage>
        <taxon>Bacteria</taxon>
        <taxon>Bacillati</taxon>
        <taxon>Cyanobacteriota</taxon>
        <taxon>Cyanophyceae</taxon>
        <taxon>Oscillatoriophycideae</taxon>
        <taxon>Chroococcales</taxon>
        <taxon>Microcystaceae</taxon>
        <taxon>Microcystis</taxon>
    </lineage>
</organism>
<accession>A0A0A1VWB6</accession>
<evidence type="ECO:0000313" key="1">
    <source>
        <dbReference type="EMBL" id="GAL93566.1"/>
    </source>
</evidence>
<comment type="caution">
    <text evidence="1">The sequence shown here is derived from an EMBL/GenBank/DDBJ whole genome shotgun (WGS) entry which is preliminary data.</text>
</comment>
<dbReference type="EMBL" id="BBPA01000039">
    <property type="protein sequence ID" value="GAL93566.1"/>
    <property type="molecule type" value="Genomic_DNA"/>
</dbReference>
<reference evidence="2" key="1">
    <citation type="journal article" date="2015" name="Genome">
        <title>Whole Genome Sequence of the Non-Microcystin-Producing Microcystis aeruginosa Strain NIES-44.</title>
        <authorList>
            <person name="Okano K."/>
            <person name="Miyata N."/>
            <person name="Ozaki Y."/>
        </authorList>
    </citation>
    <scope>NUCLEOTIDE SEQUENCE [LARGE SCALE GENOMIC DNA]</scope>
    <source>
        <strain evidence="2">NIES-44</strain>
    </source>
</reference>
<proteinExistence type="predicted"/>
<dbReference type="Proteomes" id="UP000030321">
    <property type="component" value="Unassembled WGS sequence"/>
</dbReference>
<protein>
    <submittedName>
        <fullName evidence="1">Uncharacterized protein</fullName>
    </submittedName>
</protein>
<dbReference type="RefSeq" id="WP_045359350.1">
    <property type="nucleotide sequence ID" value="NZ_BBPA01000039.1"/>
</dbReference>
<name>A0A0A1VWB6_MICAE</name>
<sequence length="90" mass="10533">MRSIAIQQKQTIIYPRMPLAIYRELASHLEQVQGVETHLTPQQFQQFDYHQSQIGSLEINYTEAFQESDRALVTAILDYYAQRHGSYQLS</sequence>